<dbReference type="Pfam" id="PF02129">
    <property type="entry name" value="Peptidase_S15"/>
    <property type="match status" value="1"/>
</dbReference>
<dbReference type="SUPFAM" id="SSF53474">
    <property type="entry name" value="alpha/beta-Hydrolases"/>
    <property type="match status" value="1"/>
</dbReference>
<dbReference type="InterPro" id="IPR008979">
    <property type="entry name" value="Galactose-bd-like_sf"/>
</dbReference>
<dbReference type="PANTHER" id="PTHR43056">
    <property type="entry name" value="PEPTIDASE S9 PROLYL OLIGOPEPTIDASE"/>
    <property type="match status" value="1"/>
</dbReference>
<sequence>MVYAVQREEGMVVERDVAITMDDGIVLRADVFRPDRDGCYPVLMTYGPYAKGLHFEDGFPFQWNMLTKNHPEVMRDTSSRHANWETVDPERWVPHGYVCIRVDSRGSGQSPGFVDPFSERETKDYFDCIEWAGVQPWSSGKVGLLGVSYFAQNQWQVAALRPPHLAAICPFEGAADLYRDAIRHGGILSTFQLQWYPRQVESVQYGLGENGPRSRVTGQPVAGDETFDAETLRANRTDLEHDQLSHPLLDEWFERRVPDLSRIEVPLLSCGNWGGQGLHLRGNVEGFVRAGSQQKWLEMHGLEHWTEFYTDYGVSLQKRFFDHFLKGAENGWDLQPQLQLQLRTTTGFIQRHEHEWPLARTQWTKHYLDAAAFTLEDQVRSEESNTSFVAMRDVVTFNAAPCDTETEITGPLAATLYVSSTTEDMDLFLTLRLFDPEGKEVLFAAAVEPNAPVTQGWLRASHRELDLEKSTPWRPWRAHKSTEPIVPGQVYELAIELWPTSIIVPAGHRLALTVAGHDFDHGLPEPMPQIYGRSQRGSSVFLHNHDEDRPSALFGGTTKIYTGTQYPSHLLLPVIRG</sequence>
<reference evidence="3 4" key="1">
    <citation type="submission" date="2024-01" db="EMBL/GenBank/DDBJ databases">
        <title>The diversity of rhizobia nodulating Mimosa spp. in eleven states of Brazil covering several biomes is determined by host plant, location, and edaphic factors.</title>
        <authorList>
            <person name="Rouws L."/>
            <person name="Barauna A."/>
            <person name="Beukes C."/>
            <person name="De Faria S.M."/>
            <person name="Gross E."/>
            <person name="Dos Reis Junior F.B."/>
            <person name="Simon M."/>
            <person name="Maluk M."/>
            <person name="Odee D.W."/>
            <person name="Kenicer G."/>
            <person name="Young J.P.W."/>
            <person name="Reis V.M."/>
            <person name="Zilli J."/>
            <person name="James E.K."/>
        </authorList>
    </citation>
    <scope>NUCLEOTIDE SEQUENCE [LARGE SCALE GENOMIC DNA]</scope>
    <source>
        <strain evidence="3 4">JPY77</strain>
    </source>
</reference>
<feature type="domain" description="Xaa-Pro dipeptidyl-peptidase C-terminal" evidence="2">
    <location>
        <begin position="318"/>
        <end position="571"/>
    </location>
</feature>
<dbReference type="GO" id="GO:0016787">
    <property type="term" value="F:hydrolase activity"/>
    <property type="evidence" value="ECO:0007669"/>
    <property type="project" value="UniProtKB-KW"/>
</dbReference>
<dbReference type="RefSeq" id="WP_233472017.1">
    <property type="nucleotide sequence ID" value="NZ_CAJHCS010000025.1"/>
</dbReference>
<gene>
    <name evidence="3" type="ORF">V4C55_25250</name>
</gene>
<dbReference type="InterPro" id="IPR029058">
    <property type="entry name" value="AB_hydrolase_fold"/>
</dbReference>
<dbReference type="SMART" id="SM00939">
    <property type="entry name" value="PepX_C"/>
    <property type="match status" value="1"/>
</dbReference>
<proteinExistence type="predicted"/>
<comment type="caution">
    <text evidence="3">The sequence shown here is derived from an EMBL/GenBank/DDBJ whole genome shotgun (WGS) entry which is preliminary data.</text>
</comment>
<evidence type="ECO:0000313" key="3">
    <source>
        <dbReference type="EMBL" id="MEM5289044.1"/>
    </source>
</evidence>
<accession>A0ABU9QHW9</accession>
<dbReference type="SUPFAM" id="SSF49785">
    <property type="entry name" value="Galactose-binding domain-like"/>
    <property type="match status" value="1"/>
</dbReference>
<dbReference type="InterPro" id="IPR050585">
    <property type="entry name" value="Xaa-Pro_dipeptidyl-ppase/CocE"/>
</dbReference>
<dbReference type="InterPro" id="IPR005674">
    <property type="entry name" value="CocE/Ser_esterase"/>
</dbReference>
<dbReference type="Gene3D" id="2.60.120.260">
    <property type="entry name" value="Galactose-binding domain-like"/>
    <property type="match status" value="1"/>
</dbReference>
<dbReference type="EMBL" id="JAZHGC010000023">
    <property type="protein sequence ID" value="MEM5289044.1"/>
    <property type="molecule type" value="Genomic_DNA"/>
</dbReference>
<dbReference type="InterPro" id="IPR013736">
    <property type="entry name" value="Xaa-Pro_dipept_C"/>
</dbReference>
<name>A0ABU9QHW9_9BURK</name>
<dbReference type="Gene3D" id="3.40.50.1820">
    <property type="entry name" value="alpha/beta hydrolase"/>
    <property type="match status" value="1"/>
</dbReference>
<evidence type="ECO:0000259" key="2">
    <source>
        <dbReference type="SMART" id="SM00939"/>
    </source>
</evidence>
<dbReference type="NCBIfam" id="TIGR00976">
    <property type="entry name" value="CocE_NonD"/>
    <property type="match status" value="1"/>
</dbReference>
<dbReference type="Proteomes" id="UP001494588">
    <property type="component" value="Unassembled WGS sequence"/>
</dbReference>
<dbReference type="PANTHER" id="PTHR43056:SF10">
    <property type="entry name" value="COCE_NOND FAMILY, PUTATIVE (AFU_ORTHOLOGUE AFUA_7G00600)-RELATED"/>
    <property type="match status" value="1"/>
</dbReference>
<dbReference type="InterPro" id="IPR000383">
    <property type="entry name" value="Xaa-Pro-like_dom"/>
</dbReference>
<evidence type="ECO:0000256" key="1">
    <source>
        <dbReference type="ARBA" id="ARBA00022801"/>
    </source>
</evidence>
<keyword evidence="1 3" id="KW-0378">Hydrolase</keyword>
<keyword evidence="4" id="KW-1185">Reference proteome</keyword>
<protein>
    <submittedName>
        <fullName evidence="3">CocE/NonD family hydrolase</fullName>
    </submittedName>
</protein>
<evidence type="ECO:0000313" key="4">
    <source>
        <dbReference type="Proteomes" id="UP001494588"/>
    </source>
</evidence>
<dbReference type="Gene3D" id="1.10.3020.20">
    <property type="match status" value="1"/>
</dbReference>
<dbReference type="Pfam" id="PF08530">
    <property type="entry name" value="PepX_C"/>
    <property type="match status" value="1"/>
</dbReference>
<organism evidence="3 4">
    <name type="scientific">Paraburkholderia sabiae</name>
    <dbReference type="NCBI Taxonomy" id="273251"/>
    <lineage>
        <taxon>Bacteria</taxon>
        <taxon>Pseudomonadati</taxon>
        <taxon>Pseudomonadota</taxon>
        <taxon>Betaproteobacteria</taxon>
        <taxon>Burkholderiales</taxon>
        <taxon>Burkholderiaceae</taxon>
        <taxon>Paraburkholderia</taxon>
    </lineage>
</organism>